<keyword evidence="6 9" id="KW-1133">Transmembrane helix</keyword>
<feature type="transmembrane region" description="Helical" evidence="9">
    <location>
        <begin position="28"/>
        <end position="47"/>
    </location>
</feature>
<feature type="transmembrane region" description="Helical" evidence="9">
    <location>
        <begin position="59"/>
        <end position="78"/>
    </location>
</feature>
<feature type="transmembrane region" description="Helical" evidence="9">
    <location>
        <begin position="84"/>
        <end position="106"/>
    </location>
</feature>
<evidence type="ECO:0000259" key="10">
    <source>
        <dbReference type="PROSITE" id="PS50263"/>
    </source>
</evidence>
<comment type="similarity">
    <text evidence="2 9">Belongs to the CN hydrolase family. Apolipoprotein N-acyltransferase subfamily.</text>
</comment>
<dbReference type="Gene3D" id="3.60.110.10">
    <property type="entry name" value="Carbon-nitrogen hydrolase"/>
    <property type="match status" value="1"/>
</dbReference>
<feature type="domain" description="CN hydrolase" evidence="10">
    <location>
        <begin position="238"/>
        <end position="500"/>
    </location>
</feature>
<comment type="catalytic activity">
    <reaction evidence="9">
        <text>N-terminal S-1,2-diacyl-sn-glyceryl-L-cysteinyl-[lipoprotein] + a glycerophospholipid = N-acyl-S-1,2-diacyl-sn-glyceryl-L-cysteinyl-[lipoprotein] + a 2-acyl-sn-glycero-3-phospholipid + H(+)</text>
        <dbReference type="Rhea" id="RHEA:48228"/>
        <dbReference type="Rhea" id="RHEA-COMP:14681"/>
        <dbReference type="Rhea" id="RHEA-COMP:14684"/>
        <dbReference type="ChEBI" id="CHEBI:15378"/>
        <dbReference type="ChEBI" id="CHEBI:136912"/>
        <dbReference type="ChEBI" id="CHEBI:140656"/>
        <dbReference type="ChEBI" id="CHEBI:140657"/>
        <dbReference type="ChEBI" id="CHEBI:140660"/>
        <dbReference type="EC" id="2.3.1.269"/>
    </reaction>
</comment>
<keyword evidence="11" id="KW-0449">Lipoprotein</keyword>
<dbReference type="Pfam" id="PF00795">
    <property type="entry name" value="CN_hydrolase"/>
    <property type="match status" value="1"/>
</dbReference>
<dbReference type="UniPathway" id="UPA00666"/>
<dbReference type="RefSeq" id="WP_063491911.1">
    <property type="nucleotide sequence ID" value="NZ_CP016340.1"/>
</dbReference>
<reference evidence="11 12" key="1">
    <citation type="submission" date="2016-04" db="EMBL/GenBank/DDBJ databases">
        <authorList>
            <consortium name="Pathogen Informatics"/>
        </authorList>
    </citation>
    <scope>NUCLEOTIDE SEQUENCE [LARGE SCALE GENOMIC DNA]</scope>
    <source>
        <strain evidence="11 12">H044680328</strain>
    </source>
</reference>
<dbReference type="InterPro" id="IPR036526">
    <property type="entry name" value="C-N_Hydrolase_sf"/>
</dbReference>
<dbReference type="PANTHER" id="PTHR38686:SF1">
    <property type="entry name" value="APOLIPOPROTEIN N-ACYLTRANSFERASE"/>
    <property type="match status" value="1"/>
</dbReference>
<dbReference type="InterPro" id="IPR004563">
    <property type="entry name" value="Apolipo_AcylTrfase"/>
</dbReference>
<dbReference type="HAMAP" id="MF_01148">
    <property type="entry name" value="Lnt"/>
    <property type="match status" value="1"/>
</dbReference>
<accession>A0A157SIK1</accession>
<organism evidence="11 12">
    <name type="scientific">Bordetella trematum</name>
    <dbReference type="NCBI Taxonomy" id="123899"/>
    <lineage>
        <taxon>Bacteria</taxon>
        <taxon>Pseudomonadati</taxon>
        <taxon>Pseudomonadota</taxon>
        <taxon>Betaproteobacteria</taxon>
        <taxon>Burkholderiales</taxon>
        <taxon>Alcaligenaceae</taxon>
        <taxon>Bordetella</taxon>
    </lineage>
</organism>
<dbReference type="KEGG" id="btrm:SAMEA390648702142"/>
<feature type="transmembrane region" description="Helical" evidence="9">
    <location>
        <begin position="165"/>
        <end position="192"/>
    </location>
</feature>
<dbReference type="OrthoDB" id="9804277at2"/>
<evidence type="ECO:0000256" key="4">
    <source>
        <dbReference type="ARBA" id="ARBA00022679"/>
    </source>
</evidence>
<keyword evidence="3 9" id="KW-1003">Cell membrane</keyword>
<dbReference type="CDD" id="cd07571">
    <property type="entry name" value="ALP_N-acyl_transferase"/>
    <property type="match status" value="1"/>
</dbReference>
<evidence type="ECO:0000256" key="8">
    <source>
        <dbReference type="ARBA" id="ARBA00023315"/>
    </source>
</evidence>
<proteinExistence type="inferred from homology"/>
<dbReference type="STRING" id="123899.SAMEA3906487_02142"/>
<keyword evidence="4 9" id="KW-0808">Transferase</keyword>
<evidence type="ECO:0000313" key="11">
    <source>
        <dbReference type="EMBL" id="SAI70280.1"/>
    </source>
</evidence>
<evidence type="ECO:0000256" key="9">
    <source>
        <dbReference type="HAMAP-Rule" id="MF_01148"/>
    </source>
</evidence>
<dbReference type="EC" id="2.3.1.269" evidence="9"/>
<keyword evidence="7 9" id="KW-0472">Membrane</keyword>
<evidence type="ECO:0000256" key="3">
    <source>
        <dbReference type="ARBA" id="ARBA00022475"/>
    </source>
</evidence>
<dbReference type="GeneID" id="56590583"/>
<dbReference type="Proteomes" id="UP000076825">
    <property type="component" value="Chromosome 1"/>
</dbReference>
<protein>
    <recommendedName>
        <fullName evidence="9">Apolipoprotein N-acyltransferase</fullName>
        <shortName evidence="9">ALP N-acyltransferase</shortName>
        <ecNumber evidence="9">2.3.1.269</ecNumber>
    </recommendedName>
</protein>
<dbReference type="InterPro" id="IPR003010">
    <property type="entry name" value="C-N_Hydrolase"/>
</dbReference>
<dbReference type="EMBL" id="LT546645">
    <property type="protein sequence ID" value="SAI70280.1"/>
    <property type="molecule type" value="Genomic_DNA"/>
</dbReference>
<dbReference type="AlphaFoldDB" id="A0A157SIK1"/>
<dbReference type="GO" id="GO:0042158">
    <property type="term" value="P:lipoprotein biosynthetic process"/>
    <property type="evidence" value="ECO:0007669"/>
    <property type="project" value="UniProtKB-UniRule"/>
</dbReference>
<dbReference type="NCBIfam" id="TIGR00546">
    <property type="entry name" value="lnt"/>
    <property type="match status" value="1"/>
</dbReference>
<dbReference type="PANTHER" id="PTHR38686">
    <property type="entry name" value="APOLIPOPROTEIN N-ACYLTRANSFERASE"/>
    <property type="match status" value="1"/>
</dbReference>
<evidence type="ECO:0000256" key="6">
    <source>
        <dbReference type="ARBA" id="ARBA00022989"/>
    </source>
</evidence>
<keyword evidence="12" id="KW-1185">Reference proteome</keyword>
<name>A0A157SIK1_9BORD</name>
<dbReference type="eggNOG" id="COG0815">
    <property type="taxonomic scope" value="Bacteria"/>
</dbReference>
<comment type="subcellular location">
    <subcellularLocation>
        <location evidence="1 9">Cell membrane</location>
        <topology evidence="1 9">Multi-pass membrane protein</topology>
    </subcellularLocation>
</comment>
<evidence type="ECO:0000256" key="7">
    <source>
        <dbReference type="ARBA" id="ARBA00023136"/>
    </source>
</evidence>
<comment type="pathway">
    <text evidence="9">Protein modification; lipoprotein biosynthesis (N-acyl transfer).</text>
</comment>
<evidence type="ECO:0000256" key="1">
    <source>
        <dbReference type="ARBA" id="ARBA00004651"/>
    </source>
</evidence>
<dbReference type="PROSITE" id="PS50263">
    <property type="entry name" value="CN_HYDROLASE"/>
    <property type="match status" value="1"/>
</dbReference>
<comment type="function">
    <text evidence="9">Catalyzes the phospholipid dependent N-acylation of the N-terminal cysteine of apolipoprotein, the last step in lipoprotein maturation.</text>
</comment>
<evidence type="ECO:0000256" key="2">
    <source>
        <dbReference type="ARBA" id="ARBA00010065"/>
    </source>
</evidence>
<keyword evidence="8 9" id="KW-0012">Acyltransferase</keyword>
<feature type="transmembrane region" description="Helical" evidence="9">
    <location>
        <begin position="204"/>
        <end position="225"/>
    </location>
</feature>
<dbReference type="GO" id="GO:0016410">
    <property type="term" value="F:N-acyltransferase activity"/>
    <property type="evidence" value="ECO:0007669"/>
    <property type="project" value="UniProtKB-UniRule"/>
</dbReference>
<dbReference type="PATRIC" id="fig|123899.6.peg.2133"/>
<feature type="transmembrane region" description="Helical" evidence="9">
    <location>
        <begin position="507"/>
        <end position="528"/>
    </location>
</feature>
<gene>
    <name evidence="9 11" type="primary">lnt</name>
    <name evidence="11" type="ORF">SAMEA3906487_02142</name>
</gene>
<dbReference type="Pfam" id="PF20154">
    <property type="entry name" value="LNT_N"/>
    <property type="match status" value="1"/>
</dbReference>
<sequence length="537" mass="57386">MRRLRAGAGLAAAGALHALSFAPGPLPAWSLAWVQVLTLSVLAYAVLAAPAGKQAWRRGWGFACVSFTVGLYWLYISMHQYGGLAAPLAAGGVLALAAFLALFPATAGWLARRLCPPQLGSQPWRRVWVALVWAASWTLFEWLRATVMTGFPWLNIGYGVVDSPIAGWAPVLGVHGLAFITAFCAAAVADLAATRAAPSDARRALPAGLAVLLVVAGAGLGLIAWSRPAGAPLPMRLVQGNVEQSQKFNPALMQAGLERHLGLSNLPLREGEPAAELILLPETVLPVFQSQLPPQVWQAWRDVAAGQHATIAMGVPLDTRDAQGRPRYTNSVIAFDGQTPLRDIQQGTTPMRYDKQHLVPWGEFVPPGFRWFVDMLNIPLGDFDRGAAYQPPFAVKDQRVAFNICYEDLFGPELLPALHANPKGGAGATMLANVSNLGWFGDTWALRQHLQIGRLRSIETARPMVTATNTGITASIDARGQVLAQLPPHQAGVLPVVVQGMTGLTPYAYGGDASVLVLVGLILALALWRAARRPSSP</sequence>
<evidence type="ECO:0000313" key="12">
    <source>
        <dbReference type="Proteomes" id="UP000076825"/>
    </source>
</evidence>
<dbReference type="InterPro" id="IPR045378">
    <property type="entry name" value="LNT_N"/>
</dbReference>
<dbReference type="SUPFAM" id="SSF56317">
    <property type="entry name" value="Carbon-nitrogen hydrolase"/>
    <property type="match status" value="1"/>
</dbReference>
<evidence type="ECO:0000256" key="5">
    <source>
        <dbReference type="ARBA" id="ARBA00022692"/>
    </source>
</evidence>
<feature type="transmembrane region" description="Helical" evidence="9">
    <location>
        <begin position="127"/>
        <end position="145"/>
    </location>
</feature>
<dbReference type="GO" id="GO:0005886">
    <property type="term" value="C:plasma membrane"/>
    <property type="evidence" value="ECO:0007669"/>
    <property type="project" value="UniProtKB-SubCell"/>
</dbReference>
<keyword evidence="5 9" id="KW-0812">Transmembrane</keyword>